<protein>
    <submittedName>
        <fullName evidence="1">Uncharacterized protein</fullName>
    </submittedName>
</protein>
<sequence>MKKKLITGLGLVLLIFTIGAMVVIKNLDTIVMNQRLINEQDIIIGKYNEMLFQIKGAQAELYRHQAGYSRNIDDLVSYIEAFDENMDFLSRQYSGHLNDVACMQYYAKIEERLTSLQGIFSEMKTLIKDYKTSYKRVKAKKRQIVWQRKSIIGHLVKSIFYKSTLKEHF</sequence>
<evidence type="ECO:0000313" key="1">
    <source>
        <dbReference type="EMBL" id="BCB95636.1"/>
    </source>
</evidence>
<reference evidence="1 2" key="1">
    <citation type="submission" date="2020-03" db="EMBL/GenBank/DDBJ databases">
        <title>Complete genome sequences of two sulfur-disproportionating bacterial strains T55J and Mzg5.</title>
        <authorList>
            <person name="Umezawa K."/>
            <person name="Kojima H."/>
            <person name="Kato Y."/>
            <person name="Fukui M."/>
        </authorList>
    </citation>
    <scope>NUCLEOTIDE SEQUENCE [LARGE SCALE GENOMIC DNA]</scope>
    <source>
        <strain evidence="1 2">T55J</strain>
    </source>
</reference>
<accession>A0A7G1H0R8</accession>
<gene>
    <name evidence="1" type="ORF">JZK55_05580</name>
</gene>
<dbReference type="AlphaFoldDB" id="A0A7G1H0R8"/>
<dbReference type="EMBL" id="AP022873">
    <property type="protein sequence ID" value="BCB95636.1"/>
    <property type="molecule type" value="Genomic_DNA"/>
</dbReference>
<keyword evidence="2" id="KW-1185">Reference proteome</keyword>
<evidence type="ECO:0000313" key="2">
    <source>
        <dbReference type="Proteomes" id="UP000516360"/>
    </source>
</evidence>
<name>A0A7G1H0R8_9BACT</name>
<proteinExistence type="predicted"/>
<dbReference type="RefSeq" id="WP_203473119.1">
    <property type="nucleotide sequence ID" value="NZ_AP022873.1"/>
</dbReference>
<organism evidence="1 2">
    <name type="scientific">Dissulfurispira thermophila</name>
    <dbReference type="NCBI Taxonomy" id="2715679"/>
    <lineage>
        <taxon>Bacteria</taxon>
        <taxon>Pseudomonadati</taxon>
        <taxon>Nitrospirota</taxon>
        <taxon>Thermodesulfovibrionia</taxon>
        <taxon>Thermodesulfovibrionales</taxon>
        <taxon>Dissulfurispiraceae</taxon>
        <taxon>Dissulfurispira</taxon>
    </lineage>
</organism>
<dbReference type="KEGG" id="dtp:JZK55_05580"/>
<dbReference type="Proteomes" id="UP000516360">
    <property type="component" value="Chromosome"/>
</dbReference>